<comment type="caution">
    <text evidence="1">The sequence shown here is derived from an EMBL/GenBank/DDBJ whole genome shotgun (WGS) entry which is preliminary data.</text>
</comment>
<organism evidence="1 2">
    <name type="scientific">Pontibacter rugosus</name>
    <dbReference type="NCBI Taxonomy" id="1745966"/>
    <lineage>
        <taxon>Bacteria</taxon>
        <taxon>Pseudomonadati</taxon>
        <taxon>Bacteroidota</taxon>
        <taxon>Cytophagia</taxon>
        <taxon>Cytophagales</taxon>
        <taxon>Hymenobacteraceae</taxon>
        <taxon>Pontibacter</taxon>
    </lineage>
</organism>
<sequence>MVAEKKTYTVLNNSTYCEIRHDTELQALVLTYKRSGASEEFRAIHHELLLLMGKVRVNRLLVNTLKLGAVAPEDQRWLGHAMIPSLAKQTPALYLFAAVLVPENIFTKLAVEQVEGISEATGTCTNRHFSSYTEAKNWLRKQLPLS</sequence>
<evidence type="ECO:0008006" key="3">
    <source>
        <dbReference type="Google" id="ProtNLM"/>
    </source>
</evidence>
<keyword evidence="2" id="KW-1185">Reference proteome</keyword>
<reference evidence="2" key="1">
    <citation type="journal article" date="2019" name="Int. J. Syst. Evol. Microbiol.">
        <title>The Global Catalogue of Microorganisms (GCM) 10K type strain sequencing project: providing services to taxonomists for standard genome sequencing and annotation.</title>
        <authorList>
            <consortium name="The Broad Institute Genomics Platform"/>
            <consortium name="The Broad Institute Genome Sequencing Center for Infectious Disease"/>
            <person name="Wu L."/>
            <person name="Ma J."/>
        </authorList>
    </citation>
    <scope>NUCLEOTIDE SEQUENCE [LARGE SCALE GENOMIC DNA]</scope>
    <source>
        <strain evidence="2">JCM 31319</strain>
    </source>
</reference>
<gene>
    <name evidence="1" type="ORF">ACFQ2O_12555</name>
</gene>
<name>A0ABW3SQS8_9BACT</name>
<evidence type="ECO:0000313" key="1">
    <source>
        <dbReference type="EMBL" id="MFD1187038.1"/>
    </source>
</evidence>
<dbReference type="RefSeq" id="WP_377528093.1">
    <property type="nucleotide sequence ID" value="NZ_JBHTLD010000110.1"/>
</dbReference>
<dbReference type="EMBL" id="JBHTLD010000110">
    <property type="protein sequence ID" value="MFD1187038.1"/>
    <property type="molecule type" value="Genomic_DNA"/>
</dbReference>
<proteinExistence type="predicted"/>
<protein>
    <recommendedName>
        <fullName evidence="3">STAS/SEC14 domain-containing protein</fullName>
    </recommendedName>
</protein>
<dbReference type="Proteomes" id="UP001597094">
    <property type="component" value="Unassembled WGS sequence"/>
</dbReference>
<accession>A0ABW3SQS8</accession>
<evidence type="ECO:0000313" key="2">
    <source>
        <dbReference type="Proteomes" id="UP001597094"/>
    </source>
</evidence>